<feature type="compositionally biased region" description="Basic residues" evidence="1">
    <location>
        <begin position="375"/>
        <end position="385"/>
    </location>
</feature>
<feature type="compositionally biased region" description="Polar residues" evidence="1">
    <location>
        <begin position="291"/>
        <end position="300"/>
    </location>
</feature>
<evidence type="ECO:0000313" key="3">
    <source>
        <dbReference type="Proteomes" id="UP001230268"/>
    </source>
</evidence>
<evidence type="ECO:0000313" key="2">
    <source>
        <dbReference type="EMBL" id="KAK1445075.1"/>
    </source>
</evidence>
<dbReference type="EMBL" id="JAVEPI010000001">
    <property type="protein sequence ID" value="KAK1445075.1"/>
    <property type="molecule type" value="Genomic_DNA"/>
</dbReference>
<proteinExistence type="predicted"/>
<gene>
    <name evidence="2" type="ORF">BgAZ_109810</name>
</gene>
<sequence length="614" mass="67168">MKGNRNSSLNHVPSDDAAPQRRRSYGSSEFSLGRESNPGFDPSLSSREMRKIMYYENMFSKMDSQDKIKRSPRSSQSLTQSDMAGKDYAEEGDVIPRSVKGSSGVRKMPANKPQMSDAPESKPMVIKMENISIKINNDSQKEATKESKKGSHYVTSISKDVGQGASVNRTKSDQDSAMLSDSTTSVPSSSNSLPSVTDIAGSKLSKMLGIDQTAGKSSELSASQRQWLVPSFQIAQPKITKTEESEMEINGGFGDRQGKDASASSSAAHPPGGKEATKWEEPFGTEDSGIEKSSTTQGTYDSRGGEPSVSFQDEPMDIEVDDEKPEVGGRDSTTTSMDMKMEDDIVFEDAIEAGPNDIVVVEPIRPPSKTAERKYQKRKTRKRKGVSSSIHADSVTASDESLSPEMLTPDNLPNDEAYAEPLPVPRATRTRQLSKSGRQRRRDSNYSNESQSDSQAYVKPTRGSSRSFGRGTTSSSRRSVSDTMSSKSQHLAQSSLYSDGSEGKQKKMHAVSRVISVGEAEKILNLYRQHNADLERLKKLILMGDLSGFGKAVVEETKAQSVQEQKCILDPRIIVAQQSDARGSQSQEQPPENPLELSLKHRLISKLMTKSDTG</sequence>
<feature type="compositionally biased region" description="Acidic residues" evidence="1">
    <location>
        <begin position="314"/>
        <end position="324"/>
    </location>
</feature>
<feature type="compositionally biased region" description="Polar residues" evidence="1">
    <location>
        <begin position="1"/>
        <end position="11"/>
    </location>
</feature>
<keyword evidence="3" id="KW-1185">Reference proteome</keyword>
<organism evidence="2 3">
    <name type="scientific">Babesia gibsoni</name>
    <dbReference type="NCBI Taxonomy" id="33632"/>
    <lineage>
        <taxon>Eukaryota</taxon>
        <taxon>Sar</taxon>
        <taxon>Alveolata</taxon>
        <taxon>Apicomplexa</taxon>
        <taxon>Aconoidasida</taxon>
        <taxon>Piroplasmida</taxon>
        <taxon>Babesiidae</taxon>
        <taxon>Babesia</taxon>
    </lineage>
</organism>
<evidence type="ECO:0000256" key="1">
    <source>
        <dbReference type="SAM" id="MobiDB-lite"/>
    </source>
</evidence>
<feature type="compositionally biased region" description="Polar residues" evidence="1">
    <location>
        <begin position="445"/>
        <end position="455"/>
    </location>
</feature>
<accession>A0AAD8USQ1</accession>
<feature type="compositionally biased region" description="Polar residues" evidence="1">
    <location>
        <begin position="489"/>
        <end position="498"/>
    </location>
</feature>
<feature type="compositionally biased region" description="Polar residues" evidence="1">
    <location>
        <begin position="73"/>
        <end position="82"/>
    </location>
</feature>
<dbReference type="Proteomes" id="UP001230268">
    <property type="component" value="Unassembled WGS sequence"/>
</dbReference>
<feature type="compositionally biased region" description="Low complexity" evidence="1">
    <location>
        <begin position="179"/>
        <end position="197"/>
    </location>
</feature>
<reference evidence="2" key="1">
    <citation type="submission" date="2023-08" db="EMBL/GenBank/DDBJ databases">
        <title>Draft sequence of the Babesia gibsoni genome.</title>
        <authorList>
            <person name="Yamagishi J.Y."/>
            <person name="Xuan X.X."/>
        </authorList>
    </citation>
    <scope>NUCLEOTIDE SEQUENCE</scope>
    <source>
        <strain evidence="2">Azabu</strain>
    </source>
</reference>
<comment type="caution">
    <text evidence="2">The sequence shown here is derived from an EMBL/GenBank/DDBJ whole genome shotgun (WGS) entry which is preliminary data.</text>
</comment>
<feature type="region of interest" description="Disordered" evidence="1">
    <location>
        <begin position="353"/>
        <end position="505"/>
    </location>
</feature>
<feature type="compositionally biased region" description="Polar residues" evidence="1">
    <location>
        <begin position="386"/>
        <end position="401"/>
    </location>
</feature>
<feature type="region of interest" description="Disordered" evidence="1">
    <location>
        <begin position="236"/>
        <end position="339"/>
    </location>
</feature>
<feature type="region of interest" description="Disordered" evidence="1">
    <location>
        <begin position="1"/>
        <end position="47"/>
    </location>
</feature>
<feature type="compositionally biased region" description="Polar residues" evidence="1">
    <location>
        <begin position="578"/>
        <end position="590"/>
    </location>
</feature>
<feature type="compositionally biased region" description="Basic and acidic residues" evidence="1">
    <location>
        <begin position="139"/>
        <end position="149"/>
    </location>
</feature>
<protein>
    <submittedName>
        <fullName evidence="2">Uncharacterized protein</fullName>
    </submittedName>
</protein>
<feature type="region of interest" description="Disordered" evidence="1">
    <location>
        <begin position="60"/>
        <end position="197"/>
    </location>
</feature>
<feature type="compositionally biased region" description="Low complexity" evidence="1">
    <location>
        <begin position="461"/>
        <end position="488"/>
    </location>
</feature>
<feature type="region of interest" description="Disordered" evidence="1">
    <location>
        <begin position="578"/>
        <end position="600"/>
    </location>
</feature>
<dbReference type="AlphaFoldDB" id="A0AAD8USQ1"/>
<name>A0AAD8USQ1_BABGI</name>